<evidence type="ECO:0000313" key="1">
    <source>
        <dbReference type="EMBL" id="MCY6371033.1"/>
    </source>
</evidence>
<name>A0ABT4CPP4_9CLOT</name>
<keyword evidence="2" id="KW-1185">Reference proteome</keyword>
<protein>
    <submittedName>
        <fullName evidence="1">DNRLRE domain-containing protein</fullName>
    </submittedName>
</protein>
<dbReference type="EMBL" id="JAPQES010000003">
    <property type="protein sequence ID" value="MCY6371033.1"/>
    <property type="molecule type" value="Genomic_DNA"/>
</dbReference>
<dbReference type="RefSeq" id="WP_268050076.1">
    <property type="nucleotide sequence ID" value="NZ_JAPQES010000003.1"/>
</dbReference>
<organism evidence="1 2">
    <name type="scientific">Clostridium ganghwense</name>
    <dbReference type="NCBI Taxonomy" id="312089"/>
    <lineage>
        <taxon>Bacteria</taxon>
        <taxon>Bacillati</taxon>
        <taxon>Bacillota</taxon>
        <taxon>Clostridia</taxon>
        <taxon>Eubacteriales</taxon>
        <taxon>Clostridiaceae</taxon>
        <taxon>Clostridium</taxon>
    </lineage>
</organism>
<sequence length="178" mass="20223">MSSKFPQENINGETIIVGNDGNDFYGSYLFFDTSSIPDNISIHSSEIVLFKVTDFFYDYNKNFSICPIADYFSSFTSYETRPKIYKNFSEIFNPFTCGVAVEIDITNIVRGWLQNLIINKGLFLYSSNSNSSLTSFGSALSKDNYLIPILRVSFKKSPIPVNLPYVPINKYPYILSNP</sequence>
<dbReference type="Proteomes" id="UP001079657">
    <property type="component" value="Unassembled WGS sequence"/>
</dbReference>
<reference evidence="1" key="1">
    <citation type="submission" date="2022-12" db="EMBL/GenBank/DDBJ databases">
        <authorList>
            <person name="Wang J."/>
        </authorList>
    </citation>
    <scope>NUCLEOTIDE SEQUENCE</scope>
    <source>
        <strain evidence="1">HY-42-06</strain>
    </source>
</reference>
<comment type="caution">
    <text evidence="1">The sequence shown here is derived from an EMBL/GenBank/DDBJ whole genome shotgun (WGS) entry which is preliminary data.</text>
</comment>
<accession>A0ABT4CPP4</accession>
<evidence type="ECO:0000313" key="2">
    <source>
        <dbReference type="Proteomes" id="UP001079657"/>
    </source>
</evidence>
<proteinExistence type="predicted"/>
<gene>
    <name evidence="1" type="ORF">OXH55_10350</name>
</gene>
<dbReference type="NCBIfam" id="NF033679">
    <property type="entry name" value="DNRLRE_dom"/>
    <property type="match status" value="1"/>
</dbReference>